<dbReference type="Pfam" id="PF03767">
    <property type="entry name" value="Acid_phosphat_B"/>
    <property type="match status" value="1"/>
</dbReference>
<gene>
    <name evidence="3" type="ORF">SAMN02745174_01016</name>
</gene>
<dbReference type="SUPFAM" id="SSF56784">
    <property type="entry name" value="HAD-like"/>
    <property type="match status" value="1"/>
</dbReference>
<dbReference type="PANTHER" id="PTHR31284">
    <property type="entry name" value="ACID PHOSPHATASE-LIKE PROTEIN"/>
    <property type="match status" value="1"/>
</dbReference>
<dbReference type="SFLD" id="SFLDS00003">
    <property type="entry name" value="Haloacid_Dehalogenase"/>
    <property type="match status" value="1"/>
</dbReference>
<accession>A0A1T4LY09</accession>
<dbReference type="InterPro" id="IPR006423">
    <property type="entry name" value="Lipo_e_P4"/>
</dbReference>
<dbReference type="PIRSF" id="PIRSF019271">
    <property type="entry name" value="Acid_Ptase_C"/>
    <property type="match status" value="1"/>
</dbReference>
<dbReference type="Proteomes" id="UP000191153">
    <property type="component" value="Unassembled WGS sequence"/>
</dbReference>
<dbReference type="AlphaFoldDB" id="A0A1T4LY09"/>
<evidence type="ECO:0000313" key="4">
    <source>
        <dbReference type="Proteomes" id="UP000191153"/>
    </source>
</evidence>
<evidence type="ECO:0000313" key="3">
    <source>
        <dbReference type="EMBL" id="SJZ59557.1"/>
    </source>
</evidence>
<dbReference type="PROSITE" id="PS51257">
    <property type="entry name" value="PROKAR_LIPOPROTEIN"/>
    <property type="match status" value="1"/>
</dbReference>
<dbReference type="OrthoDB" id="395856at2"/>
<dbReference type="RefSeq" id="WP_159443570.1">
    <property type="nucleotide sequence ID" value="NZ_FUWX01000007.1"/>
</dbReference>
<dbReference type="InterPro" id="IPR023214">
    <property type="entry name" value="HAD_sf"/>
</dbReference>
<dbReference type="EMBL" id="FUWX01000007">
    <property type="protein sequence ID" value="SJZ59557.1"/>
    <property type="molecule type" value="Genomic_DNA"/>
</dbReference>
<organism evidence="3 4">
    <name type="scientific">Cetobacterium ceti</name>
    <dbReference type="NCBI Taxonomy" id="180163"/>
    <lineage>
        <taxon>Bacteria</taxon>
        <taxon>Fusobacteriati</taxon>
        <taxon>Fusobacteriota</taxon>
        <taxon>Fusobacteriia</taxon>
        <taxon>Fusobacteriales</taxon>
        <taxon>Fusobacteriaceae</taxon>
        <taxon>Cetobacterium</taxon>
    </lineage>
</organism>
<protein>
    <submittedName>
        <fullName evidence="3">5'-nucleotidase, lipoprotein e(P4) family</fullName>
    </submittedName>
</protein>
<dbReference type="InterPro" id="IPR005519">
    <property type="entry name" value="Acid_phosphat_B-like"/>
</dbReference>
<reference evidence="3 4" key="1">
    <citation type="submission" date="2017-02" db="EMBL/GenBank/DDBJ databases">
        <authorList>
            <person name="Peterson S.W."/>
        </authorList>
    </citation>
    <scope>NUCLEOTIDE SEQUENCE [LARGE SCALE GENOMIC DNA]</scope>
    <source>
        <strain evidence="3 4">ATCC 700028</strain>
    </source>
</reference>
<evidence type="ECO:0000256" key="1">
    <source>
        <dbReference type="ARBA" id="ARBA00022729"/>
    </source>
</evidence>
<keyword evidence="3" id="KW-0449">Lipoprotein</keyword>
<keyword evidence="1 2" id="KW-0732">Signal</keyword>
<dbReference type="GO" id="GO:0009279">
    <property type="term" value="C:cell outer membrane"/>
    <property type="evidence" value="ECO:0007669"/>
    <property type="project" value="InterPro"/>
</dbReference>
<dbReference type="CDD" id="cd07534">
    <property type="entry name" value="HAD_CAP"/>
    <property type="match status" value="1"/>
</dbReference>
<sequence length="244" mass="27172">MKKSLGLALGALLIVFSGCTSLKENKPLESKLGVLWVQNSGEYEALAYQAFNSGKTAFLENKINGKNAVVVDLDETMINNSGYAAWQVENSKGYSSESWTKWCEAKEATAIPGAVDFANFIVKNGGDIFYISNRHENVYNPTMENLKALGFPQVDSKHLLLKNKTSDKAFRVDSLRDQGYKIVLMVGDNLDDFGSDVLHKTNMERVAFVKAHKNNYGNRWIVLPNPMYGGFQTSDLTLKPWNGK</sequence>
<dbReference type="STRING" id="180163.SAMN02745174_01016"/>
<evidence type="ECO:0000256" key="2">
    <source>
        <dbReference type="SAM" id="SignalP"/>
    </source>
</evidence>
<dbReference type="NCBIfam" id="TIGR01533">
    <property type="entry name" value="lipo_e_P4"/>
    <property type="match status" value="1"/>
</dbReference>
<proteinExistence type="predicted"/>
<dbReference type="SFLD" id="SFLDG01125">
    <property type="entry name" value="C1.1:_Acid_Phosphatase_Like"/>
    <property type="match status" value="1"/>
</dbReference>
<dbReference type="PANTHER" id="PTHR31284:SF10">
    <property type="entry name" value="ACID PHOSPHATASE-LIKE PROTEIN"/>
    <property type="match status" value="1"/>
</dbReference>
<feature type="chain" id="PRO_5013159948" evidence="2">
    <location>
        <begin position="23"/>
        <end position="244"/>
    </location>
</feature>
<dbReference type="Gene3D" id="3.40.50.1000">
    <property type="entry name" value="HAD superfamily/HAD-like"/>
    <property type="match status" value="1"/>
</dbReference>
<dbReference type="InterPro" id="IPR036412">
    <property type="entry name" value="HAD-like_sf"/>
</dbReference>
<feature type="signal peptide" evidence="2">
    <location>
        <begin position="1"/>
        <end position="22"/>
    </location>
</feature>
<keyword evidence="4" id="KW-1185">Reference proteome</keyword>
<name>A0A1T4LY09_9FUSO</name>